<accession>A0A4Y2V8T0</accession>
<evidence type="ECO:0000313" key="2">
    <source>
        <dbReference type="EMBL" id="GBO20981.1"/>
    </source>
</evidence>
<dbReference type="Proteomes" id="UP000499080">
    <property type="component" value="Unassembled WGS sequence"/>
</dbReference>
<evidence type="ECO:0000256" key="1">
    <source>
        <dbReference type="SAM" id="MobiDB-lite"/>
    </source>
</evidence>
<gene>
    <name evidence="2" type="ORF">AVEN_221479_1</name>
</gene>
<dbReference type="EMBL" id="BGPR01044248">
    <property type="protein sequence ID" value="GBO20981.1"/>
    <property type="molecule type" value="Genomic_DNA"/>
</dbReference>
<name>A0A4Y2V8T0_ARAVE</name>
<sequence>MTVTAGRNPNSHHQPRPDPSRRRYVLSLVGDNSTPTIAILQGKREPVYLSGDFSSVNSRYPPVGDASIFIKGNVYICVECGKYSIQDWLECDVDYPGCQVLADDEIIASAIDGQDSCDDEEEPSDSDRAEKGLSSEEAFHCLRQL</sequence>
<dbReference type="AlphaFoldDB" id="A0A4Y2V8T0"/>
<feature type="region of interest" description="Disordered" evidence="1">
    <location>
        <begin position="113"/>
        <end position="135"/>
    </location>
</feature>
<feature type="region of interest" description="Disordered" evidence="1">
    <location>
        <begin position="1"/>
        <end position="20"/>
    </location>
</feature>
<feature type="compositionally biased region" description="Basic and acidic residues" evidence="1">
    <location>
        <begin position="125"/>
        <end position="135"/>
    </location>
</feature>
<feature type="compositionally biased region" description="Polar residues" evidence="1">
    <location>
        <begin position="1"/>
        <end position="12"/>
    </location>
</feature>
<feature type="compositionally biased region" description="Acidic residues" evidence="1">
    <location>
        <begin position="115"/>
        <end position="124"/>
    </location>
</feature>
<proteinExistence type="predicted"/>
<dbReference type="OrthoDB" id="125347at2759"/>
<organism evidence="2 3">
    <name type="scientific">Araneus ventricosus</name>
    <name type="common">Orbweaver spider</name>
    <name type="synonym">Epeira ventricosa</name>
    <dbReference type="NCBI Taxonomy" id="182803"/>
    <lineage>
        <taxon>Eukaryota</taxon>
        <taxon>Metazoa</taxon>
        <taxon>Ecdysozoa</taxon>
        <taxon>Arthropoda</taxon>
        <taxon>Chelicerata</taxon>
        <taxon>Arachnida</taxon>
        <taxon>Araneae</taxon>
        <taxon>Araneomorphae</taxon>
        <taxon>Entelegynae</taxon>
        <taxon>Araneoidea</taxon>
        <taxon>Araneidae</taxon>
        <taxon>Araneus</taxon>
    </lineage>
</organism>
<protein>
    <submittedName>
        <fullName evidence="2">Uncharacterized protein</fullName>
    </submittedName>
</protein>
<evidence type="ECO:0000313" key="3">
    <source>
        <dbReference type="Proteomes" id="UP000499080"/>
    </source>
</evidence>
<reference evidence="2 3" key="1">
    <citation type="journal article" date="2019" name="Sci. Rep.">
        <title>Orb-weaving spider Araneus ventricosus genome elucidates the spidroin gene catalogue.</title>
        <authorList>
            <person name="Kono N."/>
            <person name="Nakamura H."/>
            <person name="Ohtoshi R."/>
            <person name="Moran D.A.P."/>
            <person name="Shinohara A."/>
            <person name="Yoshida Y."/>
            <person name="Fujiwara M."/>
            <person name="Mori M."/>
            <person name="Tomita M."/>
            <person name="Arakawa K."/>
        </authorList>
    </citation>
    <scope>NUCLEOTIDE SEQUENCE [LARGE SCALE GENOMIC DNA]</scope>
</reference>
<comment type="caution">
    <text evidence="2">The sequence shown here is derived from an EMBL/GenBank/DDBJ whole genome shotgun (WGS) entry which is preliminary data.</text>
</comment>
<keyword evidence="3" id="KW-1185">Reference proteome</keyword>